<reference evidence="1" key="1">
    <citation type="submission" date="2018-06" db="EMBL/GenBank/DDBJ databases">
        <authorList>
            <person name="Zhirakovskaya E."/>
        </authorList>
    </citation>
    <scope>NUCLEOTIDE SEQUENCE</scope>
</reference>
<evidence type="ECO:0000313" key="1">
    <source>
        <dbReference type="EMBL" id="VAW90159.1"/>
    </source>
</evidence>
<dbReference type="Pfam" id="PF13432">
    <property type="entry name" value="TPR_16"/>
    <property type="match status" value="1"/>
</dbReference>
<dbReference type="AlphaFoldDB" id="A0A3B0ZW11"/>
<dbReference type="PANTHER" id="PTHR12558:SF13">
    <property type="entry name" value="CELL DIVISION CYCLE PROTEIN 27 HOMOLOG"/>
    <property type="match status" value="1"/>
</dbReference>
<organism evidence="1">
    <name type="scientific">hydrothermal vent metagenome</name>
    <dbReference type="NCBI Taxonomy" id="652676"/>
    <lineage>
        <taxon>unclassified sequences</taxon>
        <taxon>metagenomes</taxon>
        <taxon>ecological metagenomes</taxon>
    </lineage>
</organism>
<dbReference type="SUPFAM" id="SSF48452">
    <property type="entry name" value="TPR-like"/>
    <property type="match status" value="2"/>
</dbReference>
<accession>A0A3B0ZW11</accession>
<dbReference type="InterPro" id="IPR019734">
    <property type="entry name" value="TPR_rpt"/>
</dbReference>
<dbReference type="Gene3D" id="1.25.40.10">
    <property type="entry name" value="Tetratricopeptide repeat domain"/>
    <property type="match status" value="1"/>
</dbReference>
<dbReference type="PROSITE" id="PS50293">
    <property type="entry name" value="TPR_REGION"/>
    <property type="match status" value="1"/>
</dbReference>
<dbReference type="InterPro" id="IPR013360">
    <property type="entry name" value="Pilus_4_PilW"/>
</dbReference>
<dbReference type="PROSITE" id="PS50005">
    <property type="entry name" value="TPR"/>
    <property type="match status" value="3"/>
</dbReference>
<sequence length="250" mass="28941">MKKHCRLLVSITLLVSLAACTSSTIRKPDIESSAEINARLGLAYMQQGNFEIALEKLQRAIEQDPEQVAAHHYIAELYRQLKSPDDARVHYKLALQLTPEDFSLHNNYGVFLCDQKDYEGAEKSFLMAISTAPIYKPRHESYENLAQCMMRKPDYTRAEKYFRIVLETHPRMPVTLYQMARLTFDAGQYFRARAFFQRFAEVSTHTAETLWLGVQIERKLGDEKVADEYARQLKMNFPLADETVTLMESE</sequence>
<proteinExistence type="predicted"/>
<dbReference type="PANTHER" id="PTHR12558">
    <property type="entry name" value="CELL DIVISION CYCLE 16,23,27"/>
    <property type="match status" value="1"/>
</dbReference>
<dbReference type="PROSITE" id="PS51257">
    <property type="entry name" value="PROKAR_LIPOPROTEIN"/>
    <property type="match status" value="1"/>
</dbReference>
<dbReference type="SMART" id="SM00028">
    <property type="entry name" value="TPR"/>
    <property type="match status" value="5"/>
</dbReference>
<name>A0A3B0ZW11_9ZZZZ</name>
<protein>
    <submittedName>
        <fullName evidence="1">Uncharacterized protein</fullName>
    </submittedName>
</protein>
<dbReference type="InterPro" id="IPR011990">
    <property type="entry name" value="TPR-like_helical_dom_sf"/>
</dbReference>
<dbReference type="NCBIfam" id="TIGR02521">
    <property type="entry name" value="type_IV_pilW"/>
    <property type="match status" value="1"/>
</dbReference>
<gene>
    <name evidence="1" type="ORF">MNBD_GAMMA17-2004</name>
</gene>
<dbReference type="EMBL" id="UOFQ01000174">
    <property type="protein sequence ID" value="VAW90159.1"/>
    <property type="molecule type" value="Genomic_DNA"/>
</dbReference>